<dbReference type="PROSITE" id="PS51375">
    <property type="entry name" value="PPR"/>
    <property type="match status" value="3"/>
</dbReference>
<feature type="repeat" description="PPR" evidence="3">
    <location>
        <begin position="44"/>
        <end position="78"/>
    </location>
</feature>
<protein>
    <recommendedName>
        <fullName evidence="7">Pentacotripeptide-repeat region of PRORP domain-containing protein</fullName>
    </recommendedName>
</protein>
<feature type="transmembrane region" description="Helical" evidence="4">
    <location>
        <begin position="109"/>
        <end position="128"/>
    </location>
</feature>
<dbReference type="Pfam" id="PF13041">
    <property type="entry name" value="PPR_2"/>
    <property type="match status" value="1"/>
</dbReference>
<keyword evidence="4" id="KW-1133">Transmembrane helix</keyword>
<dbReference type="InterPro" id="IPR002885">
    <property type="entry name" value="PPR_rpt"/>
</dbReference>
<dbReference type="PANTHER" id="PTHR47939">
    <property type="entry name" value="MEMBRANE-ASSOCIATED SALT-INDUCIBLE PROTEIN-LIKE"/>
    <property type="match status" value="1"/>
</dbReference>
<feature type="repeat" description="PPR" evidence="3">
    <location>
        <begin position="80"/>
        <end position="114"/>
    </location>
</feature>
<evidence type="ECO:0000313" key="5">
    <source>
        <dbReference type="EMBL" id="KOM56194.1"/>
    </source>
</evidence>
<dbReference type="Gene3D" id="1.25.40.10">
    <property type="entry name" value="Tetratricopeptide repeat domain"/>
    <property type="match status" value="2"/>
</dbReference>
<dbReference type="Proteomes" id="UP000053144">
    <property type="component" value="Chromosome 10"/>
</dbReference>
<reference evidence="6" key="1">
    <citation type="journal article" date="2015" name="Proc. Natl. Acad. Sci. U.S.A.">
        <title>Genome sequencing of adzuki bean (Vigna angularis) provides insight into high starch and low fat accumulation and domestication.</title>
        <authorList>
            <person name="Yang K."/>
            <person name="Tian Z."/>
            <person name="Chen C."/>
            <person name="Luo L."/>
            <person name="Zhao B."/>
            <person name="Wang Z."/>
            <person name="Yu L."/>
            <person name="Li Y."/>
            <person name="Sun Y."/>
            <person name="Li W."/>
            <person name="Chen Y."/>
            <person name="Li Y."/>
            <person name="Zhang Y."/>
            <person name="Ai D."/>
            <person name="Zhao J."/>
            <person name="Shang C."/>
            <person name="Ma Y."/>
            <person name="Wu B."/>
            <person name="Wang M."/>
            <person name="Gao L."/>
            <person name="Sun D."/>
            <person name="Zhang P."/>
            <person name="Guo F."/>
            <person name="Wang W."/>
            <person name="Li Y."/>
            <person name="Wang J."/>
            <person name="Varshney R.K."/>
            <person name="Wang J."/>
            <person name="Ling H.Q."/>
            <person name="Wan P."/>
        </authorList>
    </citation>
    <scope>NUCLEOTIDE SEQUENCE</scope>
    <source>
        <strain evidence="6">cv. Jingnong 6</strain>
    </source>
</reference>
<dbReference type="AlphaFoldDB" id="A0A0L9VN66"/>
<dbReference type="Gramene" id="KOM56194">
    <property type="protein sequence ID" value="KOM56194"/>
    <property type="gene ID" value="LR48_Vigan10g208600"/>
</dbReference>
<organism evidence="5 6">
    <name type="scientific">Phaseolus angularis</name>
    <name type="common">Azuki bean</name>
    <name type="synonym">Vigna angularis</name>
    <dbReference type="NCBI Taxonomy" id="3914"/>
    <lineage>
        <taxon>Eukaryota</taxon>
        <taxon>Viridiplantae</taxon>
        <taxon>Streptophyta</taxon>
        <taxon>Embryophyta</taxon>
        <taxon>Tracheophyta</taxon>
        <taxon>Spermatophyta</taxon>
        <taxon>Magnoliopsida</taxon>
        <taxon>eudicotyledons</taxon>
        <taxon>Gunneridae</taxon>
        <taxon>Pentapetalae</taxon>
        <taxon>rosids</taxon>
        <taxon>fabids</taxon>
        <taxon>Fabales</taxon>
        <taxon>Fabaceae</taxon>
        <taxon>Papilionoideae</taxon>
        <taxon>50 kb inversion clade</taxon>
        <taxon>NPAAA clade</taxon>
        <taxon>indigoferoid/millettioid clade</taxon>
        <taxon>Phaseoleae</taxon>
        <taxon>Vigna</taxon>
    </lineage>
</organism>
<evidence type="ECO:0000256" key="1">
    <source>
        <dbReference type="ARBA" id="ARBA00007626"/>
    </source>
</evidence>
<proteinExistence type="inferred from homology"/>
<evidence type="ECO:0000256" key="4">
    <source>
        <dbReference type="SAM" id="Phobius"/>
    </source>
</evidence>
<dbReference type="InterPro" id="IPR050667">
    <property type="entry name" value="PPR-containing_protein"/>
</dbReference>
<accession>A0A0L9VN66</accession>
<dbReference type="Pfam" id="PF12854">
    <property type="entry name" value="PPR_1"/>
    <property type="match status" value="1"/>
</dbReference>
<evidence type="ECO:0000313" key="6">
    <source>
        <dbReference type="Proteomes" id="UP000053144"/>
    </source>
</evidence>
<comment type="similarity">
    <text evidence="1">Belongs to the PPR family. P subfamily.</text>
</comment>
<keyword evidence="4" id="KW-0472">Membrane</keyword>
<keyword evidence="2" id="KW-0677">Repeat</keyword>
<gene>
    <name evidence="5" type="ORF">LR48_Vigan10g208600</name>
</gene>
<dbReference type="EMBL" id="CM003380">
    <property type="protein sequence ID" value="KOM56194.1"/>
    <property type="molecule type" value="Genomic_DNA"/>
</dbReference>
<dbReference type="NCBIfam" id="TIGR00756">
    <property type="entry name" value="PPR"/>
    <property type="match status" value="3"/>
</dbReference>
<evidence type="ECO:0000256" key="3">
    <source>
        <dbReference type="PROSITE-ProRule" id="PRU00708"/>
    </source>
</evidence>
<evidence type="ECO:0008006" key="7">
    <source>
        <dbReference type="Google" id="ProtNLM"/>
    </source>
</evidence>
<sequence>MSLNGLYPDLITYMAIVEGLCDVGRPEHAYSLLKVMRVHRCSTNLVLLSVILNGLCRSGSMEMALELLDEMEKGGDCRPNVVSYISVIQSFCKRGQWTKALDILDRMKASGAMQIMLLFLLWLIAFVLRVV</sequence>
<dbReference type="OMA" id="MITCITM"/>
<feature type="repeat" description="PPR" evidence="3">
    <location>
        <begin position="9"/>
        <end position="43"/>
    </location>
</feature>
<dbReference type="PANTHER" id="PTHR47939:SF13">
    <property type="entry name" value="OS03G0201400 PROTEIN"/>
    <property type="match status" value="1"/>
</dbReference>
<evidence type="ECO:0000256" key="2">
    <source>
        <dbReference type="ARBA" id="ARBA00022737"/>
    </source>
</evidence>
<dbReference type="InterPro" id="IPR011990">
    <property type="entry name" value="TPR-like_helical_dom_sf"/>
</dbReference>
<keyword evidence="4" id="KW-0812">Transmembrane</keyword>
<name>A0A0L9VN66_PHAAN</name>